<dbReference type="Proteomes" id="UP000309174">
    <property type="component" value="Unassembled WGS sequence"/>
</dbReference>
<evidence type="ECO:0000256" key="1">
    <source>
        <dbReference type="SAM" id="Phobius"/>
    </source>
</evidence>
<gene>
    <name evidence="2" type="ORF">ETD83_04220</name>
</gene>
<name>A0A5C4JIG5_9ACTN</name>
<dbReference type="EMBL" id="VCKW01000013">
    <property type="protein sequence ID" value="TMR06545.1"/>
    <property type="molecule type" value="Genomic_DNA"/>
</dbReference>
<evidence type="ECO:0000313" key="3">
    <source>
        <dbReference type="Proteomes" id="UP000309174"/>
    </source>
</evidence>
<feature type="transmembrane region" description="Helical" evidence="1">
    <location>
        <begin position="7"/>
        <end position="32"/>
    </location>
</feature>
<keyword evidence="1" id="KW-0472">Membrane</keyword>
<reference evidence="2 3" key="1">
    <citation type="submission" date="2019-05" db="EMBL/GenBank/DDBJ databases">
        <title>Draft genome sequence of Actinomadura sp. 14C53.</title>
        <authorList>
            <person name="Saricaoglu S."/>
            <person name="Isik K."/>
        </authorList>
    </citation>
    <scope>NUCLEOTIDE SEQUENCE [LARGE SCALE GENOMIC DNA]</scope>
    <source>
        <strain evidence="2 3">14C53</strain>
    </source>
</reference>
<dbReference type="OrthoDB" id="3396978at2"/>
<proteinExistence type="predicted"/>
<accession>A0A5C4JIG5</accession>
<organism evidence="2 3">
    <name type="scientific">Actinomadura soli</name>
    <dbReference type="NCBI Taxonomy" id="2508997"/>
    <lineage>
        <taxon>Bacteria</taxon>
        <taxon>Bacillati</taxon>
        <taxon>Actinomycetota</taxon>
        <taxon>Actinomycetes</taxon>
        <taxon>Streptosporangiales</taxon>
        <taxon>Thermomonosporaceae</taxon>
        <taxon>Actinomadura</taxon>
    </lineage>
</organism>
<comment type="caution">
    <text evidence="2">The sequence shown here is derived from an EMBL/GenBank/DDBJ whole genome shotgun (WGS) entry which is preliminary data.</text>
</comment>
<dbReference type="RefSeq" id="WP_138643708.1">
    <property type="nucleotide sequence ID" value="NZ_VCKW01000013.1"/>
</dbReference>
<sequence length="83" mass="8440">MSASRRIVLTAGVLGFGVALVGVGLLFAVVGLEDADRWGSVLSVFLTAVGLGVSVYGVILARQSMRAARSGGQRAGEVAGDNY</sequence>
<feature type="transmembrane region" description="Helical" evidence="1">
    <location>
        <begin position="38"/>
        <end position="61"/>
    </location>
</feature>
<keyword evidence="3" id="KW-1185">Reference proteome</keyword>
<protein>
    <submittedName>
        <fullName evidence="2">Uncharacterized protein</fullName>
    </submittedName>
</protein>
<keyword evidence="1" id="KW-1133">Transmembrane helix</keyword>
<keyword evidence="1" id="KW-0812">Transmembrane</keyword>
<dbReference type="AlphaFoldDB" id="A0A5C4JIG5"/>
<evidence type="ECO:0000313" key="2">
    <source>
        <dbReference type="EMBL" id="TMR06545.1"/>
    </source>
</evidence>